<gene>
    <name evidence="1" type="ORF">KK078_22720</name>
</gene>
<organism evidence="1 2">
    <name type="scientific">Dawidia soli</name>
    <dbReference type="NCBI Taxonomy" id="2782352"/>
    <lineage>
        <taxon>Bacteria</taxon>
        <taxon>Pseudomonadati</taxon>
        <taxon>Bacteroidota</taxon>
        <taxon>Cytophagia</taxon>
        <taxon>Cytophagales</taxon>
        <taxon>Chryseotaleaceae</taxon>
        <taxon>Dawidia</taxon>
    </lineage>
</organism>
<dbReference type="AlphaFoldDB" id="A0AAP2DDY5"/>
<dbReference type="InterPro" id="IPR011042">
    <property type="entry name" value="6-blade_b-propeller_TolB-like"/>
</dbReference>
<name>A0AAP2DDY5_9BACT</name>
<keyword evidence="2" id="KW-1185">Reference proteome</keyword>
<proteinExistence type="predicted"/>
<dbReference type="SUPFAM" id="SSF101898">
    <property type="entry name" value="NHL repeat"/>
    <property type="match status" value="1"/>
</dbReference>
<dbReference type="Gene3D" id="2.120.10.30">
    <property type="entry name" value="TolB, C-terminal domain"/>
    <property type="match status" value="1"/>
</dbReference>
<reference evidence="1 2" key="1">
    <citation type="submission" date="2021-05" db="EMBL/GenBank/DDBJ databases">
        <title>A Polyphasic approach of four new species of the genus Ohtaekwangia: Ohtaekwangia histidinii sp. nov., Ohtaekwangia cretensis sp. nov., Ohtaekwangia indiensis sp. nov., Ohtaekwangia reichenbachii sp. nov. from diverse environment.</title>
        <authorList>
            <person name="Octaviana S."/>
        </authorList>
    </citation>
    <scope>NUCLEOTIDE SEQUENCE [LARGE SCALE GENOMIC DNA]</scope>
    <source>
        <strain evidence="1 2">PWU37</strain>
    </source>
</reference>
<sequence length="93" mass="10380">MEVVASLDIRPGNVAVSKTGRVFATIHILTPDGKLSNLIQDERLQWPDNVDLSSDGWIYISVNQLNTTPAFTGAGDEGKPPYYIYRFRRVGKK</sequence>
<dbReference type="RefSeq" id="WP_254092621.1">
    <property type="nucleotide sequence ID" value="NZ_JAHESC010000040.1"/>
</dbReference>
<protein>
    <submittedName>
        <fullName evidence="1">Uncharacterized protein</fullName>
    </submittedName>
</protein>
<evidence type="ECO:0000313" key="1">
    <source>
        <dbReference type="EMBL" id="MBT1689396.1"/>
    </source>
</evidence>
<accession>A0AAP2DDY5</accession>
<comment type="caution">
    <text evidence="1">The sequence shown here is derived from an EMBL/GenBank/DDBJ whole genome shotgun (WGS) entry which is preliminary data.</text>
</comment>
<dbReference type="Proteomes" id="UP001319180">
    <property type="component" value="Unassembled WGS sequence"/>
</dbReference>
<dbReference type="EMBL" id="JAHESC010000040">
    <property type="protein sequence ID" value="MBT1689396.1"/>
    <property type="molecule type" value="Genomic_DNA"/>
</dbReference>
<evidence type="ECO:0000313" key="2">
    <source>
        <dbReference type="Proteomes" id="UP001319180"/>
    </source>
</evidence>